<evidence type="ECO:0000256" key="9">
    <source>
        <dbReference type="ARBA" id="ARBA00048305"/>
    </source>
</evidence>
<evidence type="ECO:0000256" key="7">
    <source>
        <dbReference type="ARBA" id="ARBA00022827"/>
    </source>
</evidence>
<dbReference type="FunFam" id="1.20.58.100:FF:000002">
    <property type="entry name" value="L-aspartate oxidase"/>
    <property type="match status" value="1"/>
</dbReference>
<gene>
    <name evidence="15" type="primary">nadB</name>
    <name evidence="15" type="ORF">H8D96_15480</name>
</gene>
<dbReference type="GO" id="GO:0005737">
    <property type="term" value="C:cytoplasm"/>
    <property type="evidence" value="ECO:0007669"/>
    <property type="project" value="UniProtKB-SubCell"/>
</dbReference>
<dbReference type="EMBL" id="JACNIG010000289">
    <property type="protein sequence ID" value="MBC8433311.1"/>
    <property type="molecule type" value="Genomic_DNA"/>
</dbReference>
<dbReference type="Proteomes" id="UP000605201">
    <property type="component" value="Unassembled WGS sequence"/>
</dbReference>
<dbReference type="PANTHER" id="PTHR42716">
    <property type="entry name" value="L-ASPARTATE OXIDASE"/>
    <property type="match status" value="1"/>
</dbReference>
<dbReference type="Gene3D" id="3.90.700.10">
    <property type="entry name" value="Succinate dehydrogenase/fumarate reductase flavoprotein, catalytic domain"/>
    <property type="match status" value="1"/>
</dbReference>
<comment type="caution">
    <text evidence="15">The sequence shown here is derived from an EMBL/GenBank/DDBJ whole genome shotgun (WGS) entry which is preliminary data.</text>
</comment>
<comment type="similarity">
    <text evidence="3 12">Belongs to the FAD-dependent oxidoreductase 2 family. NadB subfamily.</text>
</comment>
<evidence type="ECO:0000256" key="3">
    <source>
        <dbReference type="ARBA" id="ARBA00008562"/>
    </source>
</evidence>
<feature type="domain" description="Fumarate reductase/succinate dehydrogenase flavoprotein-like C-terminal" evidence="14">
    <location>
        <begin position="448"/>
        <end position="540"/>
    </location>
</feature>
<evidence type="ECO:0000256" key="8">
    <source>
        <dbReference type="ARBA" id="ARBA00023002"/>
    </source>
</evidence>
<evidence type="ECO:0000256" key="5">
    <source>
        <dbReference type="ARBA" id="ARBA00022630"/>
    </source>
</evidence>
<dbReference type="PIRSF" id="PIRSF000171">
    <property type="entry name" value="SDHA_APRA_LASPO"/>
    <property type="match status" value="1"/>
</dbReference>
<dbReference type="PANTHER" id="PTHR42716:SF2">
    <property type="entry name" value="L-ASPARTATE OXIDASE, CHLOROPLASTIC"/>
    <property type="match status" value="1"/>
</dbReference>
<dbReference type="InterPro" id="IPR036188">
    <property type="entry name" value="FAD/NAD-bd_sf"/>
</dbReference>
<dbReference type="Gene3D" id="1.20.58.100">
    <property type="entry name" value="Fumarate reductase/succinate dehydrogenase flavoprotein-like, C-terminal domain"/>
    <property type="match status" value="1"/>
</dbReference>
<feature type="active site" description="Proton acceptor" evidence="11">
    <location>
        <position position="295"/>
    </location>
</feature>
<reference evidence="15 16" key="1">
    <citation type="submission" date="2020-08" db="EMBL/GenBank/DDBJ databases">
        <title>Bridging the membrane lipid divide: bacteria of the FCB group superphylum have the potential to synthesize archaeal ether lipids.</title>
        <authorList>
            <person name="Villanueva L."/>
            <person name="Von Meijenfeldt F.A.B."/>
            <person name="Westbye A.B."/>
            <person name="Yadav S."/>
            <person name="Hopmans E.C."/>
            <person name="Dutilh B.E."/>
            <person name="Sinninghe Damste J.S."/>
        </authorList>
    </citation>
    <scope>NUCLEOTIDE SEQUENCE [LARGE SCALE GENOMIC DNA]</scope>
    <source>
        <strain evidence="15">NIOZ-UU17</strain>
    </source>
</reference>
<dbReference type="PRINTS" id="PR00368">
    <property type="entry name" value="FADPNR"/>
</dbReference>
<comment type="function">
    <text evidence="12">Catalyzes the oxidation of L-aspartate to iminoaspartate.</text>
</comment>
<evidence type="ECO:0000259" key="13">
    <source>
        <dbReference type="Pfam" id="PF00890"/>
    </source>
</evidence>
<dbReference type="InterPro" id="IPR015939">
    <property type="entry name" value="Fum_Rdtase/Succ_DH_flav-like_C"/>
</dbReference>
<evidence type="ECO:0000256" key="11">
    <source>
        <dbReference type="PIRSR" id="PIRSR000171-1"/>
    </source>
</evidence>
<name>A0A8J6TN89_9BACT</name>
<evidence type="ECO:0000259" key="14">
    <source>
        <dbReference type="Pfam" id="PF02910"/>
    </source>
</evidence>
<organism evidence="15 16">
    <name type="scientific">Candidatus Desulfatibia vada</name>
    <dbReference type="NCBI Taxonomy" id="2841696"/>
    <lineage>
        <taxon>Bacteria</taxon>
        <taxon>Pseudomonadati</taxon>
        <taxon>Thermodesulfobacteriota</taxon>
        <taxon>Desulfobacteria</taxon>
        <taxon>Desulfobacterales</taxon>
        <taxon>Desulfobacterales incertae sedis</taxon>
        <taxon>Candidatus Desulfatibia</taxon>
    </lineage>
</organism>
<dbReference type="AlphaFoldDB" id="A0A8J6TN89"/>
<comment type="catalytic activity">
    <reaction evidence="9">
        <text>L-aspartate + O2 = iminosuccinate + H2O2</text>
        <dbReference type="Rhea" id="RHEA:25876"/>
        <dbReference type="ChEBI" id="CHEBI:15379"/>
        <dbReference type="ChEBI" id="CHEBI:16240"/>
        <dbReference type="ChEBI" id="CHEBI:29991"/>
        <dbReference type="ChEBI" id="CHEBI:77875"/>
        <dbReference type="EC" id="1.4.3.16"/>
    </reaction>
    <physiologicalReaction direction="left-to-right" evidence="9">
        <dbReference type="Rhea" id="RHEA:25877"/>
    </physiologicalReaction>
</comment>
<evidence type="ECO:0000256" key="12">
    <source>
        <dbReference type="RuleBase" id="RU362049"/>
    </source>
</evidence>
<protein>
    <recommendedName>
        <fullName evidence="4 10">L-aspartate oxidase</fullName>
        <ecNumber evidence="4 10">1.4.3.16</ecNumber>
    </recommendedName>
</protein>
<keyword evidence="8 12" id="KW-0560">Oxidoreductase</keyword>
<feature type="domain" description="FAD-dependent oxidoreductase 2 FAD-binding" evidence="13">
    <location>
        <begin position="6"/>
        <end position="397"/>
    </location>
</feature>
<evidence type="ECO:0000313" key="16">
    <source>
        <dbReference type="Proteomes" id="UP000605201"/>
    </source>
</evidence>
<dbReference type="SUPFAM" id="SSF56425">
    <property type="entry name" value="Succinate dehydrogenase/fumarate reductase flavoprotein, catalytic domain"/>
    <property type="match status" value="1"/>
</dbReference>
<dbReference type="SUPFAM" id="SSF46977">
    <property type="entry name" value="Succinate dehydrogenase/fumarate reductase flavoprotein C-terminal domain"/>
    <property type="match status" value="1"/>
</dbReference>
<comment type="cofactor">
    <cofactor evidence="1 12">
        <name>FAD</name>
        <dbReference type="ChEBI" id="CHEBI:57692"/>
    </cofactor>
</comment>
<dbReference type="FunFam" id="3.90.700.10:FF:000002">
    <property type="entry name" value="L-aspartate oxidase"/>
    <property type="match status" value="1"/>
</dbReference>
<keyword evidence="7 12" id="KW-0274">FAD</keyword>
<dbReference type="InterPro" id="IPR003953">
    <property type="entry name" value="FAD-dep_OxRdtase_2_FAD-bd"/>
</dbReference>
<dbReference type="InterPro" id="IPR037099">
    <property type="entry name" value="Fum_R/Succ_DH_flav-like_C_sf"/>
</dbReference>
<evidence type="ECO:0000313" key="15">
    <source>
        <dbReference type="EMBL" id="MBC8433311.1"/>
    </source>
</evidence>
<keyword evidence="6 12" id="KW-0662">Pyridine nucleotide biosynthesis</keyword>
<dbReference type="Pfam" id="PF00890">
    <property type="entry name" value="FAD_binding_2"/>
    <property type="match status" value="1"/>
</dbReference>
<accession>A0A8J6TN89</accession>
<dbReference type="NCBIfam" id="NF006567">
    <property type="entry name" value="PRK09077.1"/>
    <property type="match status" value="1"/>
</dbReference>
<sequence length="546" mass="60914">MDVKTDFLIIGSGVAGLTFALKVAELGSVALVTKKGLWDSNTTQAQGGIASVFDQLDSFDLHIRDTLAAGDGLCNRDVAEMVVKNGPARIRDLINLGVQFNIKKKTQPNDKSLNLDLGREGGHSHKRIVHAQDMTGMEIAKVLVDHVNNHDRIAVFEDHIAIDLITISKRMKRRLITTTHEDYCCGAYVLDRNTNQVKTFCAQITLLATGGAGKVYLYTSNPDIATGDGISMAYRAGATVANLEFVQFHPTCLYHADAKNFLISEALRGEGGVLIDSAGNPFMHQYDPQKDLACRDIVARAIDTELKKSGDDSVFLDISHKDSEFVKTRFPNLYEKCLTFGFDMTAEPLPVVPAAHYMCGGVATDMFGRTDLNRLYVTGETACTGLHGANRLASNSLIEALVYANKAAVQAAKDIQTIDESSIPDPPPWDDVGTTDSDEHIMVAHNWDEIRRCMWNYVGIVRSDKRLERAKRRIEIIQKEIHQYYWDFRVSSDLVELRNIATVAELIIKCARHRKESRGLHYNIAYPNRDDQRWQKDTIIRRPFVG</sequence>
<evidence type="ECO:0000256" key="1">
    <source>
        <dbReference type="ARBA" id="ARBA00001974"/>
    </source>
</evidence>
<dbReference type="SUPFAM" id="SSF51905">
    <property type="entry name" value="FAD/NAD(P)-binding domain"/>
    <property type="match status" value="1"/>
</dbReference>
<evidence type="ECO:0000256" key="4">
    <source>
        <dbReference type="ARBA" id="ARBA00012173"/>
    </source>
</evidence>
<proteinExistence type="inferred from homology"/>
<dbReference type="EC" id="1.4.3.16" evidence="4 10"/>
<dbReference type="Pfam" id="PF02910">
    <property type="entry name" value="Succ_DH_flav_C"/>
    <property type="match status" value="1"/>
</dbReference>
<dbReference type="GO" id="GO:0008734">
    <property type="term" value="F:L-aspartate oxidase activity"/>
    <property type="evidence" value="ECO:0007669"/>
    <property type="project" value="UniProtKB-UniRule"/>
</dbReference>
<comment type="subcellular location">
    <subcellularLocation>
        <location evidence="12">Cytoplasm</location>
    </subcellularLocation>
</comment>
<evidence type="ECO:0000256" key="10">
    <source>
        <dbReference type="NCBIfam" id="TIGR00551"/>
    </source>
</evidence>
<dbReference type="InterPro" id="IPR027477">
    <property type="entry name" value="Succ_DH/fumarate_Rdtase_cat_sf"/>
</dbReference>
<keyword evidence="5 12" id="KW-0285">Flavoprotein</keyword>
<evidence type="ECO:0000256" key="6">
    <source>
        <dbReference type="ARBA" id="ARBA00022642"/>
    </source>
</evidence>
<dbReference type="GO" id="GO:0034628">
    <property type="term" value="P:'de novo' NAD+ biosynthetic process from L-aspartate"/>
    <property type="evidence" value="ECO:0007669"/>
    <property type="project" value="TreeGrafter"/>
</dbReference>
<dbReference type="InterPro" id="IPR005288">
    <property type="entry name" value="NadB"/>
</dbReference>
<comment type="pathway">
    <text evidence="2 12">Cofactor biosynthesis; NAD(+) biosynthesis; iminoaspartate from L-aspartate (oxidase route): step 1/1.</text>
</comment>
<dbReference type="Gene3D" id="3.50.50.60">
    <property type="entry name" value="FAD/NAD(P)-binding domain"/>
    <property type="match status" value="1"/>
</dbReference>
<dbReference type="NCBIfam" id="TIGR00551">
    <property type="entry name" value="nadB"/>
    <property type="match status" value="1"/>
</dbReference>
<evidence type="ECO:0000256" key="2">
    <source>
        <dbReference type="ARBA" id="ARBA00004950"/>
    </source>
</evidence>
<dbReference type="UniPathway" id="UPA00253">
    <property type="reaction ID" value="UER00326"/>
</dbReference>